<dbReference type="NCBIfam" id="NF005754">
    <property type="entry name" value="PRK07578.1"/>
    <property type="match status" value="1"/>
</dbReference>
<dbReference type="InterPro" id="IPR036291">
    <property type="entry name" value="NAD(P)-bd_dom_sf"/>
</dbReference>
<gene>
    <name evidence="3" type="ORF">PU634_12075</name>
</gene>
<dbReference type="InterPro" id="IPR051122">
    <property type="entry name" value="SDR_DHRS6-like"/>
</dbReference>
<evidence type="ECO:0000256" key="2">
    <source>
        <dbReference type="ARBA" id="ARBA00023002"/>
    </source>
</evidence>
<keyword evidence="4" id="KW-1185">Reference proteome</keyword>
<dbReference type="PANTHER" id="PTHR43477:SF1">
    <property type="entry name" value="DIHYDROANTICAPSIN 7-DEHYDROGENASE"/>
    <property type="match status" value="1"/>
</dbReference>
<name>A0AA50QB39_9GAMM</name>
<dbReference type="AlphaFoldDB" id="A0AA50QB39"/>
<comment type="similarity">
    <text evidence="1">Belongs to the short-chain dehydrogenases/reductases (SDR) family.</text>
</comment>
<protein>
    <submittedName>
        <fullName evidence="3">Short chain dehydrogenase</fullName>
    </submittedName>
</protein>
<dbReference type="EMBL" id="CP118224">
    <property type="protein sequence ID" value="WMC09847.1"/>
    <property type="molecule type" value="Genomic_DNA"/>
</dbReference>
<evidence type="ECO:0000256" key="1">
    <source>
        <dbReference type="ARBA" id="ARBA00006484"/>
    </source>
</evidence>
<accession>A0AA50QB39</accession>
<proteinExistence type="inferred from homology"/>
<evidence type="ECO:0000313" key="3">
    <source>
        <dbReference type="EMBL" id="WMC09847.1"/>
    </source>
</evidence>
<dbReference type="SUPFAM" id="SSF51735">
    <property type="entry name" value="NAD(P)-binding Rossmann-fold domains"/>
    <property type="match status" value="1"/>
</dbReference>
<dbReference type="InterPro" id="IPR002347">
    <property type="entry name" value="SDR_fam"/>
</dbReference>
<sequence length="200" mass="21412">MRIILIGATGHIGKAVAAELKQRHEVITAGRSSGDLIMDITDPKSIRSAFEQAGNFDAVICCAGHTTWKPFVEMTYEDYEFGLKDKLMGQVNLVLIGREYINDNGSFTLSTGVTDHDPIPMGSSASMVANAISGFVMAAAIEMPRGQRINVVSPGVIEEAMGTYGAFFRGHCPVPAARAALGYAKSVEGLQNGQTFRIVL</sequence>
<dbReference type="GO" id="GO:0016491">
    <property type="term" value="F:oxidoreductase activity"/>
    <property type="evidence" value="ECO:0007669"/>
    <property type="project" value="UniProtKB-KW"/>
</dbReference>
<dbReference type="CDD" id="cd11731">
    <property type="entry name" value="Lin1944_like_SDR_c"/>
    <property type="match status" value="1"/>
</dbReference>
<reference evidence="3 4" key="1">
    <citation type="submission" date="2023-02" db="EMBL/GenBank/DDBJ databases">
        <title>Complete genome sequence of a novel bacterium Oceanimonas sp. NTOU-MSR1 isolated from marine coast sediment.</title>
        <authorList>
            <person name="Yang H.-T."/>
            <person name="Chen Y.-L."/>
            <person name="Ho Y.-N."/>
        </authorList>
    </citation>
    <scope>NUCLEOTIDE SEQUENCE [LARGE SCALE GENOMIC DNA]</scope>
    <source>
        <strain evidence="3 4">NTOU-MSR1</strain>
    </source>
</reference>
<keyword evidence="2" id="KW-0560">Oxidoreductase</keyword>
<dbReference type="Gene3D" id="3.40.50.720">
    <property type="entry name" value="NAD(P)-binding Rossmann-like Domain"/>
    <property type="match status" value="1"/>
</dbReference>
<evidence type="ECO:0000313" key="4">
    <source>
        <dbReference type="Proteomes" id="UP001223802"/>
    </source>
</evidence>
<dbReference type="KEGG" id="ope:PU634_12075"/>
<dbReference type="PANTHER" id="PTHR43477">
    <property type="entry name" value="DIHYDROANTICAPSIN 7-DEHYDROGENASE"/>
    <property type="match status" value="1"/>
</dbReference>
<dbReference type="RefSeq" id="WP_306761063.1">
    <property type="nucleotide sequence ID" value="NZ_CP118224.1"/>
</dbReference>
<organism evidence="3 4">
    <name type="scientific">Oceanimonas pelagia</name>
    <dbReference type="NCBI Taxonomy" id="3028314"/>
    <lineage>
        <taxon>Bacteria</taxon>
        <taxon>Pseudomonadati</taxon>
        <taxon>Pseudomonadota</taxon>
        <taxon>Gammaproteobacteria</taxon>
        <taxon>Aeromonadales</taxon>
        <taxon>Aeromonadaceae</taxon>
        <taxon>Oceanimonas</taxon>
    </lineage>
</organism>
<dbReference type="Pfam" id="PF13561">
    <property type="entry name" value="adh_short_C2"/>
    <property type="match status" value="1"/>
</dbReference>
<dbReference type="PRINTS" id="PR00081">
    <property type="entry name" value="GDHRDH"/>
</dbReference>
<dbReference type="Proteomes" id="UP001223802">
    <property type="component" value="Chromosome"/>
</dbReference>